<evidence type="ECO:0000313" key="3">
    <source>
        <dbReference type="Proteomes" id="UP001295423"/>
    </source>
</evidence>
<feature type="compositionally biased region" description="Basic and acidic residues" evidence="1">
    <location>
        <begin position="23"/>
        <end position="33"/>
    </location>
</feature>
<feature type="compositionally biased region" description="Basic and acidic residues" evidence="1">
    <location>
        <begin position="117"/>
        <end position="129"/>
    </location>
</feature>
<feature type="compositionally biased region" description="Basic and acidic residues" evidence="1">
    <location>
        <begin position="283"/>
        <end position="292"/>
    </location>
</feature>
<name>A0AAD2GBH7_9STRA</name>
<feature type="compositionally biased region" description="Low complexity" evidence="1">
    <location>
        <begin position="1"/>
        <end position="14"/>
    </location>
</feature>
<feature type="compositionally biased region" description="Basic and acidic residues" evidence="1">
    <location>
        <begin position="587"/>
        <end position="608"/>
    </location>
</feature>
<dbReference type="AlphaFoldDB" id="A0AAD2GBH7"/>
<feature type="region of interest" description="Disordered" evidence="1">
    <location>
        <begin position="79"/>
        <end position="142"/>
    </location>
</feature>
<feature type="compositionally biased region" description="Acidic residues" evidence="1">
    <location>
        <begin position="92"/>
        <end position="102"/>
    </location>
</feature>
<feature type="region of interest" description="Disordered" evidence="1">
    <location>
        <begin position="160"/>
        <end position="206"/>
    </location>
</feature>
<evidence type="ECO:0000256" key="1">
    <source>
        <dbReference type="SAM" id="MobiDB-lite"/>
    </source>
</evidence>
<feature type="compositionally biased region" description="Basic and acidic residues" evidence="1">
    <location>
        <begin position="543"/>
        <end position="553"/>
    </location>
</feature>
<feature type="compositionally biased region" description="Polar residues" evidence="1">
    <location>
        <begin position="188"/>
        <end position="204"/>
    </location>
</feature>
<dbReference type="Proteomes" id="UP001295423">
    <property type="component" value="Unassembled WGS sequence"/>
</dbReference>
<organism evidence="2 3">
    <name type="scientific">Cylindrotheca closterium</name>
    <dbReference type="NCBI Taxonomy" id="2856"/>
    <lineage>
        <taxon>Eukaryota</taxon>
        <taxon>Sar</taxon>
        <taxon>Stramenopiles</taxon>
        <taxon>Ochrophyta</taxon>
        <taxon>Bacillariophyta</taxon>
        <taxon>Bacillariophyceae</taxon>
        <taxon>Bacillariophycidae</taxon>
        <taxon>Bacillariales</taxon>
        <taxon>Bacillariaceae</taxon>
        <taxon>Cylindrotheca</taxon>
    </lineage>
</organism>
<gene>
    <name evidence="2" type="ORF">CYCCA115_LOCUS22836</name>
</gene>
<feature type="region of interest" description="Disordered" evidence="1">
    <location>
        <begin position="529"/>
        <end position="638"/>
    </location>
</feature>
<evidence type="ECO:0000313" key="2">
    <source>
        <dbReference type="EMBL" id="CAJ1967576.1"/>
    </source>
</evidence>
<dbReference type="EMBL" id="CAKOGP040002336">
    <property type="protein sequence ID" value="CAJ1967576.1"/>
    <property type="molecule type" value="Genomic_DNA"/>
</dbReference>
<keyword evidence="3" id="KW-1185">Reference proteome</keyword>
<feature type="compositionally biased region" description="Polar residues" evidence="1">
    <location>
        <begin position="531"/>
        <end position="542"/>
    </location>
</feature>
<proteinExistence type="predicted"/>
<accession>A0AAD2GBH7</accession>
<feature type="region of interest" description="Disordered" evidence="1">
    <location>
        <begin position="255"/>
        <end position="292"/>
    </location>
</feature>
<feature type="compositionally biased region" description="Basic residues" evidence="1">
    <location>
        <begin position="609"/>
        <end position="638"/>
    </location>
</feature>
<reference evidence="2" key="1">
    <citation type="submission" date="2023-08" db="EMBL/GenBank/DDBJ databases">
        <authorList>
            <person name="Audoor S."/>
            <person name="Bilcke G."/>
        </authorList>
    </citation>
    <scope>NUCLEOTIDE SEQUENCE</scope>
</reference>
<comment type="caution">
    <text evidence="2">The sequence shown here is derived from an EMBL/GenBank/DDBJ whole genome shotgun (WGS) entry which is preliminary data.</text>
</comment>
<protein>
    <submittedName>
        <fullName evidence="2">Uncharacterized protein</fullName>
    </submittedName>
</protein>
<feature type="region of interest" description="Disordered" evidence="1">
    <location>
        <begin position="1"/>
        <end position="35"/>
    </location>
</feature>
<feature type="region of interest" description="Disordered" evidence="1">
    <location>
        <begin position="419"/>
        <end position="451"/>
    </location>
</feature>
<sequence>MPASIASGSSFQSSLPPAGWKATDGDRMLHDDSSDASSSYYFLDEFGSDFDDGISDSVLSQTTSQFMENNSITTKMMAAMMADDPGAIVEEISSEDDDDDDQSSSFSYTDHDDQDDDRPVPEHDSESSHSDASSIDNNRIGIQPLYPTESMSFDTIMEMGENRQQQAGLELDYHDDTHDKTKKKTTQNDDSSAPTKSSKISQNAHWDETAEEYSFFSGGESESPQTLWELLRLQTILGSCTQPNGDSFDEMEEVVGERSAMGERSASSKTRKASNKNNNKKTAAKDSKQGRDESEGWVFFGLWANDNGNDTTHNQARATAGSPNKQALQQELMADLDPSGEEGQKQDTDTNGTSSMIKNKMKSLLGRLKRNASDNVRSVKLAASFATEDGSILNNTTTTNNNPVQTKYAKLEETNQPMKTTKKSDDYPTTVKKSRSKAAKMAKQQQQPEKEDGMFCQMGDQFASLGCYDDACRAPTQAQHEHELFDDFGVDPTATRDHRTGWAQFEKGFPGQGKNKSTNNIISQKKAALNASYNSTETATTADETRYSPERTPHPNAESGFETDFKNNLFRGDRNHRGYPYQQNDAKLYDSEYGREARSSLLNHYDKKQGRRHSKSQRKLSKGLKKMKRRFSKTKAEI</sequence>